<sequence>MSKIPFFLIIIMAIIVVAASFRFMQQRRENASNDAAPQLQKQVVITNKREKPANDRRSRQREVTPAGETMRYEASFKPLQGGMEMTFRLQAADYHQLTVGEKGVLVYQGSRFVRFEAQP</sequence>
<dbReference type="Gene3D" id="2.40.50.660">
    <property type="match status" value="1"/>
</dbReference>
<feature type="region of interest" description="Disordered" evidence="1">
    <location>
        <begin position="47"/>
        <end position="68"/>
    </location>
</feature>
<dbReference type="Proteomes" id="UP000275331">
    <property type="component" value="Unassembled WGS sequence"/>
</dbReference>
<comment type="caution">
    <text evidence="3">The sequence shown here is derived from an EMBL/GenBank/DDBJ whole genome shotgun (WGS) entry which is preliminary data.</text>
</comment>
<name>A0A3R9GD30_9ENTR</name>
<dbReference type="OrthoDB" id="5917531at2"/>
<dbReference type="InterPro" id="IPR019635">
    <property type="entry name" value="DUF2500"/>
</dbReference>
<keyword evidence="2" id="KW-0812">Transmembrane</keyword>
<protein>
    <submittedName>
        <fullName evidence="3">DUF2500 domain-containing protein</fullName>
    </submittedName>
</protein>
<dbReference type="AlphaFoldDB" id="A0A3R9GD30"/>
<evidence type="ECO:0000313" key="4">
    <source>
        <dbReference type="Proteomes" id="UP000275331"/>
    </source>
</evidence>
<organism evidence="3 4">
    <name type="scientific">Atlantibacter subterraneus</name>
    <dbReference type="NCBI Taxonomy" id="255519"/>
    <lineage>
        <taxon>Bacteria</taxon>
        <taxon>Pseudomonadati</taxon>
        <taxon>Pseudomonadota</taxon>
        <taxon>Gammaproteobacteria</taxon>
        <taxon>Enterobacterales</taxon>
        <taxon>Enterobacteriaceae</taxon>
        <taxon>Atlantibacter</taxon>
    </lineage>
</organism>
<dbReference type="RefSeq" id="WP_125292621.1">
    <property type="nucleotide sequence ID" value="NZ_DAIRID010000120.1"/>
</dbReference>
<keyword evidence="2" id="KW-1133">Transmembrane helix</keyword>
<reference evidence="3 4" key="1">
    <citation type="submission" date="2018-10" db="EMBL/GenBank/DDBJ databases">
        <title>Transmission dynamics of multidrug resistant bacteria on intensive care unit surfaces.</title>
        <authorList>
            <person name="D'Souza A.W."/>
            <person name="Potter R.F."/>
            <person name="Wallace M."/>
            <person name="Shupe A."/>
            <person name="Patel S."/>
            <person name="Sun S."/>
            <person name="Gul D."/>
            <person name="Kwon J.H."/>
            <person name="Andleeb S."/>
            <person name="Burnham C.-A.D."/>
            <person name="Dantas G."/>
        </authorList>
    </citation>
    <scope>NUCLEOTIDE SEQUENCE [LARGE SCALE GENOMIC DNA]</scope>
    <source>
        <strain evidence="3 4">AS_373</strain>
    </source>
</reference>
<accession>A0A3R9GD30</accession>
<proteinExistence type="predicted"/>
<evidence type="ECO:0000313" key="3">
    <source>
        <dbReference type="EMBL" id="RSE28164.1"/>
    </source>
</evidence>
<gene>
    <name evidence="3" type="ORF">EGT71_05710</name>
</gene>
<dbReference type="EMBL" id="RHXB01000003">
    <property type="protein sequence ID" value="RSE28164.1"/>
    <property type="molecule type" value="Genomic_DNA"/>
</dbReference>
<keyword evidence="2" id="KW-0472">Membrane</keyword>
<dbReference type="Pfam" id="PF10694">
    <property type="entry name" value="DUF2500"/>
    <property type="match status" value="1"/>
</dbReference>
<evidence type="ECO:0000256" key="1">
    <source>
        <dbReference type="SAM" id="MobiDB-lite"/>
    </source>
</evidence>
<feature type="compositionally biased region" description="Basic and acidic residues" evidence="1">
    <location>
        <begin position="47"/>
        <end position="62"/>
    </location>
</feature>
<evidence type="ECO:0000256" key="2">
    <source>
        <dbReference type="SAM" id="Phobius"/>
    </source>
</evidence>
<feature type="transmembrane region" description="Helical" evidence="2">
    <location>
        <begin position="6"/>
        <end position="24"/>
    </location>
</feature>